<dbReference type="Gene3D" id="3.20.20.60">
    <property type="entry name" value="Phosphoenolpyruvate-binding domains"/>
    <property type="match status" value="1"/>
</dbReference>
<dbReference type="NCBIfam" id="TIGR01064">
    <property type="entry name" value="pyruv_kin"/>
    <property type="match status" value="1"/>
</dbReference>
<evidence type="ECO:0000256" key="8">
    <source>
        <dbReference type="ARBA" id="ARBA00022840"/>
    </source>
</evidence>
<comment type="pathway">
    <text evidence="1 13">Carbohydrate degradation; glycolysis; pyruvate from D-glyceraldehyde 3-phosphate: step 5/5.</text>
</comment>
<evidence type="ECO:0000256" key="2">
    <source>
        <dbReference type="ARBA" id="ARBA00008663"/>
    </source>
</evidence>
<comment type="caution">
    <text evidence="17">The sequence shown here is derived from an EMBL/GenBank/DDBJ whole genome shotgun (WGS) entry which is preliminary data.</text>
</comment>
<dbReference type="GO" id="GO:0030955">
    <property type="term" value="F:potassium ion binding"/>
    <property type="evidence" value="ECO:0007669"/>
    <property type="project" value="UniProtKB-UniRule"/>
</dbReference>
<dbReference type="SUPFAM" id="SSF50800">
    <property type="entry name" value="PK beta-barrel domain-like"/>
    <property type="match status" value="1"/>
</dbReference>
<protein>
    <recommendedName>
        <fullName evidence="3 12">Pyruvate kinase</fullName>
        <ecNumber evidence="3 12">2.7.1.40</ecNumber>
    </recommendedName>
</protein>
<dbReference type="UniPathway" id="UPA00109">
    <property type="reaction ID" value="UER00188"/>
</dbReference>
<keyword evidence="7 13" id="KW-0418">Kinase</keyword>
<gene>
    <name evidence="17" type="primary">pyk</name>
    <name evidence="17" type="ORF">ENU08_03845</name>
    <name evidence="16" type="ORF">ENU41_03860</name>
</gene>
<dbReference type="PANTHER" id="PTHR11817">
    <property type="entry name" value="PYRUVATE KINASE"/>
    <property type="match status" value="1"/>
</dbReference>
<evidence type="ECO:0000256" key="1">
    <source>
        <dbReference type="ARBA" id="ARBA00004997"/>
    </source>
</evidence>
<dbReference type="SUPFAM" id="SSF51621">
    <property type="entry name" value="Phosphoenolpyruvate/pyruvate domain"/>
    <property type="match status" value="1"/>
</dbReference>
<dbReference type="InterPro" id="IPR015795">
    <property type="entry name" value="Pyrv_Knase_C"/>
</dbReference>
<dbReference type="GO" id="GO:0004743">
    <property type="term" value="F:pyruvate kinase activity"/>
    <property type="evidence" value="ECO:0007669"/>
    <property type="project" value="UniProtKB-UniRule"/>
</dbReference>
<evidence type="ECO:0000256" key="3">
    <source>
        <dbReference type="ARBA" id="ARBA00012142"/>
    </source>
</evidence>
<evidence type="ECO:0000259" key="15">
    <source>
        <dbReference type="Pfam" id="PF02887"/>
    </source>
</evidence>
<evidence type="ECO:0000256" key="11">
    <source>
        <dbReference type="ARBA" id="ARBA00023317"/>
    </source>
</evidence>
<evidence type="ECO:0000256" key="12">
    <source>
        <dbReference type="NCBIfam" id="TIGR01064"/>
    </source>
</evidence>
<evidence type="ECO:0000313" key="16">
    <source>
        <dbReference type="EMBL" id="HGQ35797.1"/>
    </source>
</evidence>
<dbReference type="EMBL" id="DTBD01000025">
    <property type="protein sequence ID" value="HGQ64357.1"/>
    <property type="molecule type" value="Genomic_DNA"/>
</dbReference>
<evidence type="ECO:0000256" key="10">
    <source>
        <dbReference type="ARBA" id="ARBA00023152"/>
    </source>
</evidence>
<dbReference type="InterPro" id="IPR015793">
    <property type="entry name" value="Pyrv_Knase_brl"/>
</dbReference>
<evidence type="ECO:0000313" key="17">
    <source>
        <dbReference type="EMBL" id="HGQ64357.1"/>
    </source>
</evidence>
<dbReference type="Gene3D" id="2.40.33.10">
    <property type="entry name" value="PK beta-barrel domain-like"/>
    <property type="match status" value="1"/>
</dbReference>
<comment type="catalytic activity">
    <reaction evidence="13">
        <text>pyruvate + ATP = phosphoenolpyruvate + ADP + H(+)</text>
        <dbReference type="Rhea" id="RHEA:18157"/>
        <dbReference type="ChEBI" id="CHEBI:15361"/>
        <dbReference type="ChEBI" id="CHEBI:15378"/>
        <dbReference type="ChEBI" id="CHEBI:30616"/>
        <dbReference type="ChEBI" id="CHEBI:58702"/>
        <dbReference type="ChEBI" id="CHEBI:456216"/>
        <dbReference type="EC" id="2.7.1.40"/>
    </reaction>
</comment>
<dbReference type="InterPro" id="IPR015806">
    <property type="entry name" value="Pyrv_Knase_insert_dom_sf"/>
</dbReference>
<evidence type="ECO:0000259" key="14">
    <source>
        <dbReference type="Pfam" id="PF00224"/>
    </source>
</evidence>
<proteinExistence type="inferred from homology"/>
<feature type="domain" description="Pyruvate kinase C-terminal" evidence="15">
    <location>
        <begin position="358"/>
        <end position="465"/>
    </location>
</feature>
<keyword evidence="5" id="KW-0479">Metal-binding</keyword>
<dbReference type="PRINTS" id="PR01050">
    <property type="entry name" value="PYRUVTKNASE"/>
</dbReference>
<reference evidence="17" key="1">
    <citation type="journal article" date="2020" name="mSystems">
        <title>Genome- and Community-Level Interaction Insights into Carbon Utilization and Element Cycling Functions of Hydrothermarchaeota in Hydrothermal Sediment.</title>
        <authorList>
            <person name="Zhou Z."/>
            <person name="Liu Y."/>
            <person name="Xu W."/>
            <person name="Pan J."/>
            <person name="Luo Z.H."/>
            <person name="Li M."/>
        </authorList>
    </citation>
    <scope>NUCLEOTIDE SEQUENCE [LARGE SCALE GENOMIC DNA]</scope>
    <source>
        <strain evidence="17">SpSt-637</strain>
        <strain evidence="16">SpSt-667</strain>
    </source>
</reference>
<evidence type="ECO:0000256" key="4">
    <source>
        <dbReference type="ARBA" id="ARBA00022679"/>
    </source>
</evidence>
<keyword evidence="4 13" id="KW-0808">Transferase</keyword>
<dbReference type="GO" id="GO:0000287">
    <property type="term" value="F:magnesium ion binding"/>
    <property type="evidence" value="ECO:0007669"/>
    <property type="project" value="UniProtKB-UniRule"/>
</dbReference>
<dbReference type="Pfam" id="PF00224">
    <property type="entry name" value="PK"/>
    <property type="match status" value="1"/>
</dbReference>
<evidence type="ECO:0000256" key="7">
    <source>
        <dbReference type="ARBA" id="ARBA00022777"/>
    </source>
</evidence>
<dbReference type="Gene3D" id="3.40.1380.20">
    <property type="entry name" value="Pyruvate kinase, C-terminal domain"/>
    <property type="match status" value="1"/>
</dbReference>
<organism evidence="17">
    <name type="scientific">Ignisphaera aggregans</name>
    <dbReference type="NCBI Taxonomy" id="334771"/>
    <lineage>
        <taxon>Archaea</taxon>
        <taxon>Thermoproteota</taxon>
        <taxon>Thermoprotei</taxon>
        <taxon>Desulfurococcales</taxon>
        <taxon>Desulfurococcaceae</taxon>
        <taxon>Ignisphaera</taxon>
    </lineage>
</organism>
<evidence type="ECO:0000256" key="5">
    <source>
        <dbReference type="ARBA" id="ARBA00022723"/>
    </source>
</evidence>
<evidence type="ECO:0000256" key="13">
    <source>
        <dbReference type="RuleBase" id="RU000504"/>
    </source>
</evidence>
<accession>A0A7C4JJA6</accession>
<dbReference type="SUPFAM" id="SSF52935">
    <property type="entry name" value="PK C-terminal domain-like"/>
    <property type="match status" value="1"/>
</dbReference>
<sequence>MYIKKIASIGPSSAKYEVIKAMAEIGIDGFRINFAHGSPEEWKQYVEYVRRTEAELNKPLTIMGDISGPSIRIGEVKEAIMVKKGDIIRFVLGVTSDGDSKSVPVPIKKFFEIVDIGDTIVMDDGKSRLQIIDRGSGYVEAVALTDSVIKSRKTLTISGKELDLPILSERDKTCIKFAVENDFDYIGLSYVRSSEDIEGVKEVLKRYGGCNLGIIAKIETRSALKNLNSIIDVSDVVLVARGDLGMNFGLEEIHNLQRYIVDKCLEMRTPVIIATQLLESMIESPVPTRAEVVDVTVAAEMGVDALMLTGETSVGKYPIEAVQWLKRIVDHAEANVGRFVDKVIAKARGKLEDIRDKFAKGVLELAEDLGAKLLIFSMYGNTARRIAVLKPKVQVYVGSSDIRVLRKLSILWGLRLMHVEAKVYEEGLQKALEKAIELNYVSYGELAVLTYGLRESKQHIEILRVEL</sequence>
<dbReference type="InterPro" id="IPR036918">
    <property type="entry name" value="Pyrv_Knase_C_sf"/>
</dbReference>
<dbReference type="InterPro" id="IPR015813">
    <property type="entry name" value="Pyrv/PenolPyrv_kinase-like_dom"/>
</dbReference>
<dbReference type="AlphaFoldDB" id="A0A7C4JJA6"/>
<dbReference type="GO" id="GO:0016301">
    <property type="term" value="F:kinase activity"/>
    <property type="evidence" value="ECO:0007669"/>
    <property type="project" value="UniProtKB-KW"/>
</dbReference>
<dbReference type="InterPro" id="IPR001697">
    <property type="entry name" value="Pyr_Knase"/>
</dbReference>
<name>A0A7C4JJA6_9CREN</name>
<keyword evidence="10 13" id="KW-0324">Glycolysis</keyword>
<keyword evidence="9 13" id="KW-0460">Magnesium</keyword>
<keyword evidence="8" id="KW-0067">ATP-binding</keyword>
<dbReference type="GO" id="GO:0005524">
    <property type="term" value="F:ATP binding"/>
    <property type="evidence" value="ECO:0007669"/>
    <property type="project" value="UniProtKB-KW"/>
</dbReference>
<dbReference type="InterPro" id="IPR011037">
    <property type="entry name" value="Pyrv_Knase-like_insert_dom_sf"/>
</dbReference>
<dbReference type="Pfam" id="PF02887">
    <property type="entry name" value="PK_C"/>
    <property type="match status" value="1"/>
</dbReference>
<dbReference type="EMBL" id="DTCK01000021">
    <property type="protein sequence ID" value="HGQ35797.1"/>
    <property type="molecule type" value="Genomic_DNA"/>
</dbReference>
<dbReference type="PROSITE" id="PS00110">
    <property type="entry name" value="PYRUVATE_KINASE"/>
    <property type="match status" value="1"/>
</dbReference>
<evidence type="ECO:0000256" key="6">
    <source>
        <dbReference type="ARBA" id="ARBA00022741"/>
    </source>
</evidence>
<evidence type="ECO:0000256" key="9">
    <source>
        <dbReference type="ARBA" id="ARBA00022842"/>
    </source>
</evidence>
<dbReference type="EC" id="2.7.1.40" evidence="3 12"/>
<keyword evidence="11 17" id="KW-0670">Pyruvate</keyword>
<keyword evidence="6" id="KW-0547">Nucleotide-binding</keyword>
<dbReference type="InterPro" id="IPR018209">
    <property type="entry name" value="Pyrv_Knase_AS"/>
</dbReference>
<dbReference type="InterPro" id="IPR040442">
    <property type="entry name" value="Pyrv_kinase-like_dom_sf"/>
</dbReference>
<comment type="similarity">
    <text evidence="2 13">Belongs to the pyruvate kinase family.</text>
</comment>
<feature type="domain" description="Pyruvate kinase barrel" evidence="14">
    <location>
        <begin position="4"/>
        <end position="322"/>
    </location>
</feature>